<gene>
    <name evidence="1" type="ORF">BJ983_001118</name>
</gene>
<proteinExistence type="predicted"/>
<dbReference type="AlphaFoldDB" id="A0A7Y9J4K4"/>
<name>A0A7Y9J4K4_9PSEU</name>
<comment type="caution">
    <text evidence="1">The sequence shown here is derived from an EMBL/GenBank/DDBJ whole genome shotgun (WGS) entry which is preliminary data.</text>
</comment>
<dbReference type="Proteomes" id="UP000535890">
    <property type="component" value="Unassembled WGS sequence"/>
</dbReference>
<evidence type="ECO:0000313" key="1">
    <source>
        <dbReference type="EMBL" id="NYD35016.1"/>
    </source>
</evidence>
<sequence>MTMVVASRFTWSDYPGLRAGRVYAGKPDIFRRPSGEVHLLADTGATATVCGLPRADFPWTFESVDAMVQATPCSACGLRPGEQKVGL</sequence>
<protein>
    <submittedName>
        <fullName evidence="1">Uncharacterized protein</fullName>
    </submittedName>
</protein>
<evidence type="ECO:0000313" key="2">
    <source>
        <dbReference type="Proteomes" id="UP000535890"/>
    </source>
</evidence>
<keyword evidence="2" id="KW-1185">Reference proteome</keyword>
<reference evidence="1 2" key="1">
    <citation type="submission" date="2020-07" db="EMBL/GenBank/DDBJ databases">
        <title>Sequencing the genomes of 1000 actinobacteria strains.</title>
        <authorList>
            <person name="Klenk H.-P."/>
        </authorList>
    </citation>
    <scope>NUCLEOTIDE SEQUENCE [LARGE SCALE GENOMIC DNA]</scope>
    <source>
        <strain evidence="1 2">DSM 45772</strain>
    </source>
</reference>
<organism evidence="1 2">
    <name type="scientific">Actinomycetospora corticicola</name>
    <dbReference type="NCBI Taxonomy" id="663602"/>
    <lineage>
        <taxon>Bacteria</taxon>
        <taxon>Bacillati</taxon>
        <taxon>Actinomycetota</taxon>
        <taxon>Actinomycetes</taxon>
        <taxon>Pseudonocardiales</taxon>
        <taxon>Pseudonocardiaceae</taxon>
        <taxon>Actinomycetospora</taxon>
    </lineage>
</organism>
<accession>A0A7Y9J4K4</accession>
<dbReference type="EMBL" id="JACCBN010000001">
    <property type="protein sequence ID" value="NYD35016.1"/>
    <property type="molecule type" value="Genomic_DNA"/>
</dbReference>
<dbReference type="RefSeq" id="WP_179792915.1">
    <property type="nucleotide sequence ID" value="NZ_BAABHP010000004.1"/>
</dbReference>